<dbReference type="Pfam" id="PF07847">
    <property type="entry name" value="PCO_ADO"/>
    <property type="match status" value="1"/>
</dbReference>
<dbReference type="Gene3D" id="2.60.120.10">
    <property type="entry name" value="Jelly Rolls"/>
    <property type="match status" value="1"/>
</dbReference>
<dbReference type="AlphaFoldDB" id="A0A3P3Y500"/>
<evidence type="ECO:0000313" key="4">
    <source>
        <dbReference type="EMBL" id="SPQ95253.1"/>
    </source>
</evidence>
<dbReference type="EMBL" id="OVEO01000003">
    <property type="protein sequence ID" value="SPQ95253.1"/>
    <property type="molecule type" value="Genomic_DNA"/>
</dbReference>
<evidence type="ECO:0000256" key="3">
    <source>
        <dbReference type="ARBA" id="ARBA00023004"/>
    </source>
</evidence>
<keyword evidence="3" id="KW-0408">Iron</keyword>
<keyword evidence="4" id="KW-0496">Mitochondrion</keyword>
<accession>A0A3P3Y500</accession>
<dbReference type="Proteomes" id="UP000290189">
    <property type="component" value="Unassembled WGS sequence"/>
</dbReference>
<organism evidence="4 5">
    <name type="scientific">Plasmodiophora brassicae</name>
    <name type="common">Clubroot disease agent</name>
    <dbReference type="NCBI Taxonomy" id="37360"/>
    <lineage>
        <taxon>Eukaryota</taxon>
        <taxon>Sar</taxon>
        <taxon>Rhizaria</taxon>
        <taxon>Endomyxa</taxon>
        <taxon>Phytomyxea</taxon>
        <taxon>Plasmodiophorida</taxon>
        <taxon>Plasmodiophoridae</taxon>
        <taxon>Plasmodiophora</taxon>
    </lineage>
</organism>
<dbReference type="PANTHER" id="PTHR22966:SF61">
    <property type="entry name" value="2-AMINOETHANETHIOL DIOXYGENASE"/>
    <property type="match status" value="1"/>
</dbReference>
<dbReference type="PANTHER" id="PTHR22966">
    <property type="entry name" value="2-AMINOETHANETHIOL DIOXYGENASE"/>
    <property type="match status" value="1"/>
</dbReference>
<evidence type="ECO:0000256" key="2">
    <source>
        <dbReference type="ARBA" id="ARBA00023002"/>
    </source>
</evidence>
<keyword evidence="2" id="KW-0560">Oxidoreductase</keyword>
<dbReference type="GO" id="GO:0046872">
    <property type="term" value="F:metal ion binding"/>
    <property type="evidence" value="ECO:0007669"/>
    <property type="project" value="UniProtKB-KW"/>
</dbReference>
<dbReference type="SUPFAM" id="SSF51182">
    <property type="entry name" value="RmlC-like cupins"/>
    <property type="match status" value="1"/>
</dbReference>
<dbReference type="InterPro" id="IPR011051">
    <property type="entry name" value="RmlC_Cupin_sf"/>
</dbReference>
<proteinExistence type="predicted"/>
<evidence type="ECO:0000313" key="5">
    <source>
        <dbReference type="Proteomes" id="UP000290189"/>
    </source>
</evidence>
<name>A0A3P3Y500_PLABS</name>
<reference evidence="4 5" key="1">
    <citation type="submission" date="2018-03" db="EMBL/GenBank/DDBJ databases">
        <authorList>
            <person name="Fogelqvist J."/>
        </authorList>
    </citation>
    <scope>NUCLEOTIDE SEQUENCE [LARGE SCALE GENOMIC DNA]</scope>
</reference>
<geneLocation type="mitochondrion" evidence="4"/>
<dbReference type="InterPro" id="IPR012864">
    <property type="entry name" value="PCO/ADO"/>
</dbReference>
<evidence type="ECO:0008006" key="6">
    <source>
        <dbReference type="Google" id="ProtNLM"/>
    </source>
</evidence>
<sequence>MLTKERLRHLEGVVRRALSAPGAIVGAGVLSQEAVRAISREMDGIRLLAPPSVPGFAYLEVAHDDDAFDIGVFLMPAGAAFPYHDHPGMTVFTRVLAGSVRIRNLDWVDGAPAVDANGRLTGRYVVQSDAIRDASLPTTVLTPSSGNVHGITAYAHSAILDVIVPPYDAERCCSYFADAGGMRLVEVDEPHGLDLACYDAMACF</sequence>
<dbReference type="GO" id="GO:0016702">
    <property type="term" value="F:oxidoreductase activity, acting on single donors with incorporation of molecular oxygen, incorporation of two atoms of oxygen"/>
    <property type="evidence" value="ECO:0007669"/>
    <property type="project" value="InterPro"/>
</dbReference>
<dbReference type="CDD" id="cd20289">
    <property type="entry name" value="cupin_ADO"/>
    <property type="match status" value="1"/>
</dbReference>
<dbReference type="InterPro" id="IPR014710">
    <property type="entry name" value="RmlC-like_jellyroll"/>
</dbReference>
<keyword evidence="1" id="KW-0479">Metal-binding</keyword>
<gene>
    <name evidence="4" type="ORF">PLBR_LOCUS2468</name>
</gene>
<protein>
    <recommendedName>
        <fullName evidence="6">Cysteine dioxygenase</fullName>
    </recommendedName>
</protein>
<evidence type="ECO:0000256" key="1">
    <source>
        <dbReference type="ARBA" id="ARBA00022723"/>
    </source>
</evidence>